<evidence type="ECO:0000313" key="4">
    <source>
        <dbReference type="EMBL" id="MDN3618841.1"/>
    </source>
</evidence>
<proteinExistence type="predicted"/>
<sequence>MKLRLIFLFMIISFGKLQAQNEVISLWKIVPNSIETSEEEFIEHGDIIKISKVKKPTLEIYAPSKRNATDKAVLIYPGGGYTMLAYDWEGTEIAKWFNSKGITAFVLKYRLPNSKSQKTPNKAPLQDAQRAMRWVRFNADKFGINPNKIGVIGFSAGGHLAATLGTQFDTKNNFKEEPIDTISARPDFMALIYPVITMKDDYTHKGSRNQLISKKPTQKLIKQYSNELQVTENTPPTFLVHSSNDSAVPVENSLQFYKALNDKKVKVEMHIYPYGGHGFSLAVNQKGYLHTWLDRLDDWLKTM</sequence>
<evidence type="ECO:0000256" key="2">
    <source>
        <dbReference type="SAM" id="SignalP"/>
    </source>
</evidence>
<dbReference type="EMBL" id="JAUFQH010000004">
    <property type="protein sequence ID" value="MDN3618841.1"/>
    <property type="molecule type" value="Genomic_DNA"/>
</dbReference>
<organism evidence="4 5">
    <name type="scientific">Polaribacter sejongensis</name>
    <dbReference type="NCBI Taxonomy" id="985043"/>
    <lineage>
        <taxon>Bacteria</taxon>
        <taxon>Pseudomonadati</taxon>
        <taxon>Bacteroidota</taxon>
        <taxon>Flavobacteriia</taxon>
        <taxon>Flavobacteriales</taxon>
        <taxon>Flavobacteriaceae</taxon>
    </lineage>
</organism>
<keyword evidence="1 4" id="KW-0378">Hydrolase</keyword>
<dbReference type="PANTHER" id="PTHR48081">
    <property type="entry name" value="AB HYDROLASE SUPERFAMILY PROTEIN C4A8.06C"/>
    <property type="match status" value="1"/>
</dbReference>
<dbReference type="InterPro" id="IPR049492">
    <property type="entry name" value="BD-FAE-like_dom"/>
</dbReference>
<dbReference type="AlphaFoldDB" id="A0AAJ1QWF3"/>
<evidence type="ECO:0000313" key="5">
    <source>
        <dbReference type="Proteomes" id="UP001228636"/>
    </source>
</evidence>
<comment type="caution">
    <text evidence="4">The sequence shown here is derived from an EMBL/GenBank/DDBJ whole genome shotgun (WGS) entry which is preliminary data.</text>
</comment>
<dbReference type="InterPro" id="IPR029058">
    <property type="entry name" value="AB_hydrolase_fold"/>
</dbReference>
<keyword evidence="2" id="KW-0732">Signal</keyword>
<dbReference type="Pfam" id="PF20434">
    <property type="entry name" value="BD-FAE"/>
    <property type="match status" value="1"/>
</dbReference>
<dbReference type="RefSeq" id="WP_261973527.1">
    <property type="nucleotide sequence ID" value="NZ_CP103460.1"/>
</dbReference>
<feature type="chain" id="PRO_5042557647" evidence="2">
    <location>
        <begin position="20"/>
        <end position="303"/>
    </location>
</feature>
<feature type="domain" description="BD-FAE-like" evidence="3">
    <location>
        <begin position="58"/>
        <end position="260"/>
    </location>
</feature>
<dbReference type="InterPro" id="IPR050300">
    <property type="entry name" value="GDXG_lipolytic_enzyme"/>
</dbReference>
<reference evidence="4 5" key="1">
    <citation type="journal article" date="2014" name="Int. J. Syst. Evol. Microbiol.">
        <title>Complete genome sequence of Corynebacterium casei LMG S-19264T (=DSM 44701T), isolated from a smear-ripened cheese.</title>
        <authorList>
            <consortium name="US DOE Joint Genome Institute (JGI-PGF)"/>
            <person name="Walter F."/>
            <person name="Albersmeier A."/>
            <person name="Kalinowski J."/>
            <person name="Ruckert C."/>
        </authorList>
    </citation>
    <scope>NUCLEOTIDE SEQUENCE [LARGE SCALE GENOMIC DNA]</scope>
    <source>
        <strain evidence="4 5">CECT 8670</strain>
    </source>
</reference>
<dbReference type="Proteomes" id="UP001228636">
    <property type="component" value="Unassembled WGS sequence"/>
</dbReference>
<dbReference type="GO" id="GO:0016787">
    <property type="term" value="F:hydrolase activity"/>
    <property type="evidence" value="ECO:0007669"/>
    <property type="project" value="UniProtKB-KW"/>
</dbReference>
<feature type="signal peptide" evidence="2">
    <location>
        <begin position="1"/>
        <end position="19"/>
    </location>
</feature>
<dbReference type="Gene3D" id="3.40.50.1820">
    <property type="entry name" value="alpha/beta hydrolase"/>
    <property type="match status" value="1"/>
</dbReference>
<gene>
    <name evidence="4" type="ORF">QWY81_05145</name>
</gene>
<accession>A0AAJ1QWF3</accession>
<dbReference type="PANTHER" id="PTHR48081:SF6">
    <property type="entry name" value="PEPTIDASE S9 PROLYL OLIGOPEPTIDASE CATALYTIC DOMAIN-CONTAINING PROTEIN"/>
    <property type="match status" value="1"/>
</dbReference>
<evidence type="ECO:0000256" key="1">
    <source>
        <dbReference type="ARBA" id="ARBA00022801"/>
    </source>
</evidence>
<protein>
    <submittedName>
        <fullName evidence="4">Alpha/beta hydrolase</fullName>
    </submittedName>
</protein>
<evidence type="ECO:0000259" key="3">
    <source>
        <dbReference type="Pfam" id="PF20434"/>
    </source>
</evidence>
<name>A0AAJ1QWF3_9FLAO</name>
<dbReference type="SUPFAM" id="SSF53474">
    <property type="entry name" value="alpha/beta-Hydrolases"/>
    <property type="match status" value="1"/>
</dbReference>